<reference evidence="3" key="1">
    <citation type="submission" date="2016-08" db="EMBL/GenBank/DDBJ databases">
        <title>Complete Genome Seqeunce of Paenibacillus sp. BIHB 4019 from tea rhizoplane.</title>
        <authorList>
            <person name="Thakur R."/>
            <person name="Swarnkar M.K."/>
            <person name="Gulati A."/>
        </authorList>
    </citation>
    <scope>NUCLEOTIDE SEQUENCE [LARGE SCALE GENOMIC DNA]</scope>
    <source>
        <strain evidence="3">BIHB4019</strain>
    </source>
</reference>
<organism evidence="3">
    <name type="scientific">Paenibacillus sp. BIHB 4019</name>
    <dbReference type="NCBI Taxonomy" id="1870819"/>
    <lineage>
        <taxon>Bacteria</taxon>
        <taxon>Bacillati</taxon>
        <taxon>Bacillota</taxon>
        <taxon>Bacilli</taxon>
        <taxon>Bacillales</taxon>
        <taxon>Paenibacillaceae</taxon>
        <taxon>Paenibacillus</taxon>
    </lineage>
</organism>
<dbReference type="AlphaFoldDB" id="A0A1B2DPM1"/>
<gene>
    <name evidence="3" type="ORF">BBD42_26560</name>
</gene>
<keyword evidence="2" id="KW-0472">Membrane</keyword>
<keyword evidence="2" id="KW-0812">Transmembrane</keyword>
<proteinExistence type="predicted"/>
<accession>A0A1B2DPM1</accession>
<evidence type="ECO:0000256" key="1">
    <source>
        <dbReference type="SAM" id="MobiDB-lite"/>
    </source>
</evidence>
<feature type="region of interest" description="Disordered" evidence="1">
    <location>
        <begin position="105"/>
        <end position="135"/>
    </location>
</feature>
<keyword evidence="2" id="KW-1133">Transmembrane helix</keyword>
<name>A0A1B2DPM1_9BACL</name>
<feature type="transmembrane region" description="Helical" evidence="2">
    <location>
        <begin position="6"/>
        <end position="26"/>
    </location>
</feature>
<evidence type="ECO:0000313" key="3">
    <source>
        <dbReference type="EMBL" id="ANY69651.1"/>
    </source>
</evidence>
<evidence type="ECO:0000256" key="2">
    <source>
        <dbReference type="SAM" id="Phobius"/>
    </source>
</evidence>
<protein>
    <submittedName>
        <fullName evidence="3">Uncharacterized protein</fullName>
    </submittedName>
</protein>
<sequence length="149" mass="16336">MMIGNWRWNVGLGLTGVILTILFSLGKNAVTVILLRSVYAFIAFVVIAFILRAVLTFILKPPALLDNGAAEEDGIGTQFNLTTPDESEDLNQLLKDGLDIRPAQDEADSKLPMEQEQEPFRPLAPPQLVSAQNKEPEELAKVVRHLTGG</sequence>
<feature type="transmembrane region" description="Helical" evidence="2">
    <location>
        <begin position="38"/>
        <end position="59"/>
    </location>
</feature>
<dbReference type="EMBL" id="CP016808">
    <property type="protein sequence ID" value="ANY69651.1"/>
    <property type="molecule type" value="Genomic_DNA"/>
</dbReference>